<comment type="subcellular location">
    <subcellularLocation>
        <location evidence="3">Endoplasmic reticulum</location>
    </subcellularLocation>
    <subcellularLocation>
        <location evidence="2">Membrane</location>
        <topology evidence="2">Multi-pass membrane protein</topology>
    </subcellularLocation>
</comment>
<dbReference type="InterPro" id="IPR011990">
    <property type="entry name" value="TPR-like_helical_dom_sf"/>
</dbReference>
<evidence type="ECO:0000313" key="20">
    <source>
        <dbReference type="EMBL" id="OXA52714.1"/>
    </source>
</evidence>
<dbReference type="EC" id="2.4.1.109" evidence="6"/>
<dbReference type="Pfam" id="PF08409">
    <property type="entry name" value="TMTC_DUF1736"/>
    <property type="match status" value="1"/>
</dbReference>
<feature type="transmembrane region" description="Helical" evidence="18">
    <location>
        <begin position="270"/>
        <end position="288"/>
    </location>
</feature>
<evidence type="ECO:0000256" key="13">
    <source>
        <dbReference type="ARBA" id="ARBA00023136"/>
    </source>
</evidence>
<dbReference type="InterPro" id="IPR013618">
    <property type="entry name" value="TMTC_DUF1736"/>
</dbReference>
<feature type="transmembrane region" description="Helical" evidence="18">
    <location>
        <begin position="348"/>
        <end position="368"/>
    </location>
</feature>
<evidence type="ECO:0000259" key="19">
    <source>
        <dbReference type="Pfam" id="PF08409"/>
    </source>
</evidence>
<dbReference type="SMART" id="SM00028">
    <property type="entry name" value="TPR"/>
    <property type="match status" value="8"/>
</dbReference>
<name>A0A226E6L5_FOLCA</name>
<keyword evidence="13 18" id="KW-0472">Membrane</keyword>
<dbReference type="GO" id="GO:0004169">
    <property type="term" value="F:dolichyl-phosphate-mannose-protein mannosyltransferase activity"/>
    <property type="evidence" value="ECO:0007669"/>
    <property type="project" value="UniProtKB-EC"/>
</dbReference>
<evidence type="ECO:0000256" key="11">
    <source>
        <dbReference type="ARBA" id="ARBA00022824"/>
    </source>
</evidence>
<feature type="repeat" description="TPR" evidence="16">
    <location>
        <begin position="724"/>
        <end position="757"/>
    </location>
</feature>
<dbReference type="InterPro" id="IPR052384">
    <property type="entry name" value="TMTC_O-mannosyltransferase"/>
</dbReference>
<evidence type="ECO:0000256" key="15">
    <source>
        <dbReference type="ARBA" id="ARBA00045102"/>
    </source>
</evidence>
<evidence type="ECO:0000256" key="17">
    <source>
        <dbReference type="SAM" id="MobiDB-lite"/>
    </source>
</evidence>
<feature type="transmembrane region" description="Helical" evidence="18">
    <location>
        <begin position="309"/>
        <end position="328"/>
    </location>
</feature>
<dbReference type="PROSITE" id="PS50293">
    <property type="entry name" value="TPR_REGION"/>
    <property type="match status" value="1"/>
</dbReference>
<dbReference type="PROSITE" id="PS50005">
    <property type="entry name" value="TPR"/>
    <property type="match status" value="6"/>
</dbReference>
<keyword evidence="12 18" id="KW-1133">Transmembrane helix</keyword>
<keyword evidence="7" id="KW-0808">Transferase</keyword>
<dbReference type="GO" id="GO:0005789">
    <property type="term" value="C:endoplasmic reticulum membrane"/>
    <property type="evidence" value="ECO:0007669"/>
    <property type="project" value="TreeGrafter"/>
</dbReference>
<evidence type="ECO:0000256" key="8">
    <source>
        <dbReference type="ARBA" id="ARBA00022692"/>
    </source>
</evidence>
<evidence type="ECO:0000256" key="2">
    <source>
        <dbReference type="ARBA" id="ARBA00004141"/>
    </source>
</evidence>
<dbReference type="PANTHER" id="PTHR44216:SF3">
    <property type="entry name" value="PROTEIN O-MANNOSYL-TRANSFERASE TMTC2"/>
    <property type="match status" value="1"/>
</dbReference>
<feature type="transmembrane region" description="Helical" evidence="18">
    <location>
        <begin position="552"/>
        <end position="575"/>
    </location>
</feature>
<proteinExistence type="inferred from homology"/>
<keyword evidence="21" id="KW-1185">Reference proteome</keyword>
<feature type="repeat" description="TPR" evidence="16">
    <location>
        <begin position="945"/>
        <end position="978"/>
    </location>
</feature>
<organism evidence="20 21">
    <name type="scientific">Folsomia candida</name>
    <name type="common">Springtail</name>
    <dbReference type="NCBI Taxonomy" id="158441"/>
    <lineage>
        <taxon>Eukaryota</taxon>
        <taxon>Metazoa</taxon>
        <taxon>Ecdysozoa</taxon>
        <taxon>Arthropoda</taxon>
        <taxon>Hexapoda</taxon>
        <taxon>Collembola</taxon>
        <taxon>Entomobryomorpha</taxon>
        <taxon>Isotomoidea</taxon>
        <taxon>Isotomidae</taxon>
        <taxon>Proisotominae</taxon>
        <taxon>Folsomia</taxon>
    </lineage>
</organism>
<feature type="transmembrane region" description="Helical" evidence="18">
    <location>
        <begin position="243"/>
        <end position="264"/>
    </location>
</feature>
<evidence type="ECO:0000256" key="16">
    <source>
        <dbReference type="PROSITE-ProRule" id="PRU00339"/>
    </source>
</evidence>
<dbReference type="SUPFAM" id="SSF48452">
    <property type="entry name" value="TPR-like"/>
    <property type="match status" value="2"/>
</dbReference>
<accession>A0A226E6L5</accession>
<feature type="compositionally biased region" description="Polar residues" evidence="17">
    <location>
        <begin position="479"/>
        <end position="491"/>
    </location>
</feature>
<comment type="caution">
    <text evidence="20">The sequence shown here is derived from an EMBL/GenBank/DDBJ whole genome shotgun (WGS) entry which is preliminary data.</text>
</comment>
<dbReference type="UniPathway" id="UPA00378"/>
<comment type="catalytic activity">
    <reaction evidence="14">
        <text>a di-trans,poly-cis-dolichyl beta-D-mannosyl phosphate + L-threonyl-[protein] = 3-O-(alpha-D-mannosyl)-L-threonyl-[protein] + a di-trans,poly-cis-dolichyl phosphate + H(+)</text>
        <dbReference type="Rhea" id="RHEA:53396"/>
        <dbReference type="Rhea" id="RHEA-COMP:11060"/>
        <dbReference type="Rhea" id="RHEA-COMP:13547"/>
        <dbReference type="Rhea" id="RHEA-COMP:19498"/>
        <dbReference type="Rhea" id="RHEA-COMP:19501"/>
        <dbReference type="ChEBI" id="CHEBI:15378"/>
        <dbReference type="ChEBI" id="CHEBI:30013"/>
        <dbReference type="ChEBI" id="CHEBI:57683"/>
        <dbReference type="ChEBI" id="CHEBI:58211"/>
        <dbReference type="ChEBI" id="CHEBI:137323"/>
        <dbReference type="EC" id="2.4.1.109"/>
    </reaction>
</comment>
<sequence>MMVVVHNVTFTNFQSKYVDWIALLSASLAFCVYLNTLNAGFVYDDSRAILTNKDVLQQETPWQEIWKDDFWGTPLSHSGSHKSFRPLTILSFRVNRCFSGFNPWSYHLTNVLLHSLATWLFVRVARVVFSLSDRSSSINLHAHDDDGHHSWTSSQNMALLVASILFATHPIHTEAVAGVVGRADVAATAFALSSFLVYTSHVKSRNRHKTFATTPTVCQCGEVTGGGGSAQRKNGSMGISSSLSFLHFPTLAYFVISIFLAAVAMLCKETGIMVIFICATYDIILSLIRYRRNQAKQITFRELDCSTSVILLGLSFVALFNLRLSVMGGLSTPQFAKADNPTAHHPSVWVRIMTFLFLPVFNLFLLLYPHPLSYDWSMDAVSRIEKLSDPRNCLTLVFYVSLFRRIYQSALKINASLTPDIDFKPSPIKISCKICRFSIANQKCSNNNSIVIPCQFEDGQKNGSGGGGASITNGGHHIQQASPHQHTTLSTPISKTTFRNGVILGSPKNGGPSSSGGRGSSQSVSPQRHTTHKSWSGPVWHSSSGSLEHGALLLQLAFLVLPFLPASNIFLYVGFVVAERVLYFPSVGFCILVGHGFSQLYTRSEHVKRGGSILKAMLVSAFIASVVMMSLGTIRRNEDWKDEGRLYRAGIAVNPPKSWGNLGNVLNSQGRVIEAEEAYRQALRFRPNMAEVHYNLGLVLERQGKVEDALSSYRTAIHVRQQLASAYVNAGQLLTRLGRINQAMDMYRKCFNLHDEGVKDLRTHVEAKVSALLRFGKLLIEIEDAPKAAVNVYRQAVRIMPSDYEQKQSVYNAIGEALFRIGEITEAEGWFLQALKTKPDHVPAHLTYGKMLARNKTRLLEAERWFRRAKKIAPQDSSVYHHYGQFLAVQGRHAEAATAYVTAATLSPNDYDIVVGAANALRQSGNNKEAEVYYEKAVALRSQEARAHMNLGAILHVNGKYHEAEQSYLMALRLKPSDDVTLLNLKKLRQLQARRNQYAMSCKNNKNKQTSQKPQLQHQQQHQPHRIEKS</sequence>
<protein>
    <recommendedName>
        <fullName evidence="6">dolichyl-phosphate-mannose--protein mannosyltransferase</fullName>
        <ecNumber evidence="6">2.4.1.109</ecNumber>
    </recommendedName>
</protein>
<dbReference type="AlphaFoldDB" id="A0A226E6L5"/>
<feature type="transmembrane region" description="Helical" evidence="18">
    <location>
        <begin position="613"/>
        <end position="634"/>
    </location>
</feature>
<comment type="function">
    <text evidence="1">Transfers mannosyl residues to the hydroxyl group of serine or threonine residues.</text>
</comment>
<dbReference type="Pfam" id="PF13181">
    <property type="entry name" value="TPR_8"/>
    <property type="match status" value="1"/>
</dbReference>
<feature type="transmembrane region" description="Helical" evidence="18">
    <location>
        <begin position="20"/>
        <end position="43"/>
    </location>
</feature>
<evidence type="ECO:0000256" key="9">
    <source>
        <dbReference type="ARBA" id="ARBA00022737"/>
    </source>
</evidence>
<dbReference type="OrthoDB" id="1658288at2759"/>
<comment type="similarity">
    <text evidence="5">Belongs to the TMTC family.</text>
</comment>
<feature type="transmembrane region" description="Helical" evidence="18">
    <location>
        <begin position="581"/>
        <end position="601"/>
    </location>
</feature>
<evidence type="ECO:0000256" key="18">
    <source>
        <dbReference type="SAM" id="Phobius"/>
    </source>
</evidence>
<evidence type="ECO:0000256" key="12">
    <source>
        <dbReference type="ARBA" id="ARBA00022989"/>
    </source>
</evidence>
<comment type="catalytic activity">
    <reaction evidence="15">
        <text>a di-trans,poly-cis-dolichyl beta-D-mannosyl phosphate + L-seryl-[protein] = 3-O-(alpha-D-mannosyl)-L-seryl-[protein] + a di-trans,poly-cis-dolichyl phosphate + H(+)</text>
        <dbReference type="Rhea" id="RHEA:17377"/>
        <dbReference type="Rhea" id="RHEA-COMP:9863"/>
        <dbReference type="Rhea" id="RHEA-COMP:13546"/>
        <dbReference type="Rhea" id="RHEA-COMP:19498"/>
        <dbReference type="Rhea" id="RHEA-COMP:19501"/>
        <dbReference type="ChEBI" id="CHEBI:15378"/>
        <dbReference type="ChEBI" id="CHEBI:29999"/>
        <dbReference type="ChEBI" id="CHEBI:57683"/>
        <dbReference type="ChEBI" id="CHEBI:58211"/>
        <dbReference type="ChEBI" id="CHEBI:137321"/>
        <dbReference type="EC" id="2.4.1.109"/>
    </reaction>
</comment>
<evidence type="ECO:0000256" key="14">
    <source>
        <dbReference type="ARBA" id="ARBA00045085"/>
    </source>
</evidence>
<dbReference type="STRING" id="158441.A0A226E6L5"/>
<feature type="region of interest" description="Disordered" evidence="17">
    <location>
        <begin position="504"/>
        <end position="538"/>
    </location>
</feature>
<feature type="region of interest" description="Disordered" evidence="17">
    <location>
        <begin position="1004"/>
        <end position="1030"/>
    </location>
</feature>
<dbReference type="OMA" id="VANIVCR"/>
<dbReference type="EMBL" id="LNIX01000006">
    <property type="protein sequence ID" value="OXA52714.1"/>
    <property type="molecule type" value="Genomic_DNA"/>
</dbReference>
<feature type="repeat" description="TPR" evidence="16">
    <location>
        <begin position="656"/>
        <end position="689"/>
    </location>
</feature>
<dbReference type="Gene3D" id="1.25.40.10">
    <property type="entry name" value="Tetratricopeptide repeat domain"/>
    <property type="match status" value="3"/>
</dbReference>
<feature type="domain" description="DUF1736" evidence="19">
    <location>
        <begin position="331"/>
        <end position="402"/>
    </location>
</feature>
<gene>
    <name evidence="20" type="ORF">Fcan01_12619</name>
</gene>
<dbReference type="Proteomes" id="UP000198287">
    <property type="component" value="Unassembled WGS sequence"/>
</dbReference>
<evidence type="ECO:0000313" key="21">
    <source>
        <dbReference type="Proteomes" id="UP000198287"/>
    </source>
</evidence>
<evidence type="ECO:0000256" key="5">
    <source>
        <dbReference type="ARBA" id="ARBA00007882"/>
    </source>
</evidence>
<keyword evidence="8 18" id="KW-0812">Transmembrane</keyword>
<reference evidence="20 21" key="1">
    <citation type="submission" date="2015-12" db="EMBL/GenBank/DDBJ databases">
        <title>The genome of Folsomia candida.</title>
        <authorList>
            <person name="Faddeeva A."/>
            <person name="Derks M.F."/>
            <person name="Anvar Y."/>
            <person name="Smit S."/>
            <person name="Van Straalen N."/>
            <person name="Roelofs D."/>
        </authorList>
    </citation>
    <scope>NUCLEOTIDE SEQUENCE [LARGE SCALE GENOMIC DNA]</scope>
    <source>
        <strain evidence="20 21">VU population</strain>
        <tissue evidence="20">Whole body</tissue>
    </source>
</reference>
<evidence type="ECO:0000256" key="10">
    <source>
        <dbReference type="ARBA" id="ARBA00022803"/>
    </source>
</evidence>
<feature type="repeat" description="TPR" evidence="16">
    <location>
        <begin position="808"/>
        <end position="841"/>
    </location>
</feature>
<evidence type="ECO:0000256" key="3">
    <source>
        <dbReference type="ARBA" id="ARBA00004240"/>
    </source>
</evidence>
<feature type="compositionally biased region" description="Low complexity" evidence="17">
    <location>
        <begin position="1012"/>
        <end position="1022"/>
    </location>
</feature>
<keyword evidence="10 16" id="KW-0802">TPR repeat</keyword>
<feature type="region of interest" description="Disordered" evidence="17">
    <location>
        <begin position="465"/>
        <end position="491"/>
    </location>
</feature>
<comment type="pathway">
    <text evidence="4">Protein modification; protein glycosylation.</text>
</comment>
<dbReference type="InterPro" id="IPR019734">
    <property type="entry name" value="TPR_rpt"/>
</dbReference>
<evidence type="ECO:0000256" key="6">
    <source>
        <dbReference type="ARBA" id="ARBA00012839"/>
    </source>
</evidence>
<evidence type="ECO:0000256" key="4">
    <source>
        <dbReference type="ARBA" id="ARBA00004922"/>
    </source>
</evidence>
<dbReference type="Pfam" id="PF13414">
    <property type="entry name" value="TPR_11"/>
    <property type="match status" value="1"/>
</dbReference>
<evidence type="ECO:0000256" key="7">
    <source>
        <dbReference type="ARBA" id="ARBA00022679"/>
    </source>
</evidence>
<dbReference type="PANTHER" id="PTHR44216">
    <property type="entry name" value="PROTEIN O-MANNOSYL-TRANSFERASE TMTC2"/>
    <property type="match status" value="1"/>
</dbReference>
<keyword evidence="11" id="KW-0256">Endoplasmic reticulum</keyword>
<feature type="repeat" description="TPR" evidence="16">
    <location>
        <begin position="690"/>
        <end position="723"/>
    </location>
</feature>
<keyword evidence="9" id="KW-0677">Repeat</keyword>
<feature type="repeat" description="TPR" evidence="16">
    <location>
        <begin position="877"/>
        <end position="910"/>
    </location>
</feature>
<evidence type="ECO:0000256" key="1">
    <source>
        <dbReference type="ARBA" id="ARBA00003582"/>
    </source>
</evidence>
<dbReference type="Pfam" id="PF13432">
    <property type="entry name" value="TPR_16"/>
    <property type="match status" value="2"/>
</dbReference>